<keyword evidence="6" id="KW-1185">Reference proteome</keyword>
<dbReference type="AlphaFoldDB" id="A0A914CCP9"/>
<comment type="subcellular location">
    <subcellularLocation>
        <location evidence="1">Membrane</location>
        <topology evidence="1">Multi-pass membrane protein</topology>
    </subcellularLocation>
</comment>
<organism evidence="6 7">
    <name type="scientific">Acrobeloides nanus</name>
    <dbReference type="NCBI Taxonomy" id="290746"/>
    <lineage>
        <taxon>Eukaryota</taxon>
        <taxon>Metazoa</taxon>
        <taxon>Ecdysozoa</taxon>
        <taxon>Nematoda</taxon>
        <taxon>Chromadorea</taxon>
        <taxon>Rhabditida</taxon>
        <taxon>Tylenchina</taxon>
        <taxon>Cephalobomorpha</taxon>
        <taxon>Cephaloboidea</taxon>
        <taxon>Cephalobidae</taxon>
        <taxon>Acrobeloides</taxon>
    </lineage>
</organism>
<dbReference type="PANTHER" id="PTHR10671">
    <property type="entry name" value="EPITHELIAL MEMBRANE PROTEIN-RELATED"/>
    <property type="match status" value="1"/>
</dbReference>
<protein>
    <submittedName>
        <fullName evidence="7">Uncharacterized protein</fullName>
    </submittedName>
</protein>
<dbReference type="Gene3D" id="1.20.140.150">
    <property type="match status" value="1"/>
</dbReference>
<evidence type="ECO:0000256" key="4">
    <source>
        <dbReference type="ARBA" id="ARBA00023136"/>
    </source>
</evidence>
<dbReference type="GO" id="GO:0005886">
    <property type="term" value="C:plasma membrane"/>
    <property type="evidence" value="ECO:0007669"/>
    <property type="project" value="TreeGrafter"/>
</dbReference>
<feature type="transmembrane region" description="Helical" evidence="5">
    <location>
        <begin position="161"/>
        <end position="185"/>
    </location>
</feature>
<evidence type="ECO:0000256" key="2">
    <source>
        <dbReference type="ARBA" id="ARBA00022692"/>
    </source>
</evidence>
<dbReference type="InterPro" id="IPR050579">
    <property type="entry name" value="PMP-22/EMP/MP20-like"/>
</dbReference>
<keyword evidence="2 5" id="KW-0812">Transmembrane</keyword>
<feature type="transmembrane region" description="Helical" evidence="5">
    <location>
        <begin position="94"/>
        <end position="116"/>
    </location>
</feature>
<dbReference type="InterPro" id="IPR017974">
    <property type="entry name" value="Claudin_CS"/>
</dbReference>
<dbReference type="PROSITE" id="PS01346">
    <property type="entry name" value="CLAUDIN"/>
    <property type="match status" value="1"/>
</dbReference>
<evidence type="ECO:0000256" key="5">
    <source>
        <dbReference type="SAM" id="Phobius"/>
    </source>
</evidence>
<dbReference type="Pfam" id="PF07062">
    <property type="entry name" value="Clc-like"/>
    <property type="match status" value="1"/>
</dbReference>
<proteinExistence type="predicted"/>
<evidence type="ECO:0000256" key="3">
    <source>
        <dbReference type="ARBA" id="ARBA00022989"/>
    </source>
</evidence>
<sequence>MRQFECTFQIPALVFGILGFLVCFIAILTPAWQVVYARELQQWIQSGLWLNCQTRPSGMYTCTYTFSQSDFDFYTSAELINLRTPPFYAWQRKLLAVIMVAQLSAFISFVSFCCSFHLPASKISSLVFSIAMGLAVISQMVEYRFYHVSVSGIYEKHRGYSFYFELFGTLLLVISLILSIIHLLMEFRNNSTLTRASYSAPSAGYKGEMYYRDGIPDHSHEYHPQGGSITYGQSYFDGSRYDENRFAMRDLPPIPQYR</sequence>
<dbReference type="PANTHER" id="PTHR10671:SF54">
    <property type="entry name" value="CLC-LIKE PROTEIN 2"/>
    <property type="match status" value="1"/>
</dbReference>
<evidence type="ECO:0000313" key="7">
    <source>
        <dbReference type="WBParaSite" id="ACRNAN_Path_842.g3240.t1"/>
    </source>
</evidence>
<keyword evidence="3 5" id="KW-1133">Transmembrane helix</keyword>
<feature type="transmembrane region" description="Helical" evidence="5">
    <location>
        <begin position="12"/>
        <end position="32"/>
    </location>
</feature>
<reference evidence="7" key="1">
    <citation type="submission" date="2022-11" db="UniProtKB">
        <authorList>
            <consortium name="WormBaseParasite"/>
        </authorList>
    </citation>
    <scope>IDENTIFICATION</scope>
</reference>
<name>A0A914CCP9_9BILA</name>
<dbReference type="InterPro" id="IPR010761">
    <property type="entry name" value="Clc_prot-like"/>
</dbReference>
<evidence type="ECO:0000256" key="1">
    <source>
        <dbReference type="ARBA" id="ARBA00004141"/>
    </source>
</evidence>
<accession>A0A914CCP9</accession>
<dbReference type="WBParaSite" id="ACRNAN_Path_842.g3240.t1">
    <property type="protein sequence ID" value="ACRNAN_Path_842.g3240.t1"/>
    <property type="gene ID" value="ACRNAN_Path_842.g3240"/>
</dbReference>
<dbReference type="Proteomes" id="UP000887540">
    <property type="component" value="Unplaced"/>
</dbReference>
<evidence type="ECO:0000313" key="6">
    <source>
        <dbReference type="Proteomes" id="UP000887540"/>
    </source>
</evidence>
<feature type="transmembrane region" description="Helical" evidence="5">
    <location>
        <begin position="123"/>
        <end position="141"/>
    </location>
</feature>
<keyword evidence="4 5" id="KW-0472">Membrane</keyword>